<gene>
    <name evidence="3" type="ORF">A3F84_28820</name>
</gene>
<name>A0A1F6D3M7_HANXR</name>
<feature type="chain" id="PRO_5009523669" description="Flagellar assembly protein T N-terminal domain-containing protein" evidence="1">
    <location>
        <begin position="24"/>
        <end position="396"/>
    </location>
</feature>
<dbReference type="Pfam" id="PF16548">
    <property type="entry name" value="FlgT_N"/>
    <property type="match status" value="1"/>
</dbReference>
<dbReference type="Gene3D" id="3.30.1660.40">
    <property type="entry name" value="FlgT, N-terminal domain"/>
    <property type="match status" value="1"/>
</dbReference>
<dbReference type="Gene3D" id="3.40.50.10610">
    <property type="entry name" value="ABC-type transport auxiliary lipoprotein component"/>
    <property type="match status" value="1"/>
</dbReference>
<comment type="caution">
    <text evidence="3">The sequence shown here is derived from an EMBL/GenBank/DDBJ whole genome shotgun (WGS) entry which is preliminary data.</text>
</comment>
<dbReference type="InterPro" id="IPR032370">
    <property type="entry name" value="FlgT_N"/>
</dbReference>
<dbReference type="Proteomes" id="UP000178606">
    <property type="component" value="Unassembled WGS sequence"/>
</dbReference>
<evidence type="ECO:0000259" key="2">
    <source>
        <dbReference type="Pfam" id="PF16548"/>
    </source>
</evidence>
<feature type="signal peptide" evidence="1">
    <location>
        <begin position="1"/>
        <end position="23"/>
    </location>
</feature>
<proteinExistence type="predicted"/>
<evidence type="ECO:0000256" key="1">
    <source>
        <dbReference type="SAM" id="SignalP"/>
    </source>
</evidence>
<evidence type="ECO:0000313" key="3">
    <source>
        <dbReference type="EMBL" id="OGG56026.1"/>
    </source>
</evidence>
<evidence type="ECO:0000313" key="4">
    <source>
        <dbReference type="Proteomes" id="UP000178606"/>
    </source>
</evidence>
<dbReference type="EMBL" id="MFKF01000053">
    <property type="protein sequence ID" value="OGG56026.1"/>
    <property type="molecule type" value="Genomic_DNA"/>
</dbReference>
<dbReference type="InterPro" id="IPR038180">
    <property type="entry name" value="FlgT_N_sf"/>
</dbReference>
<keyword evidence="1" id="KW-0732">Signal</keyword>
<accession>A0A1F6D3M7</accession>
<reference evidence="3 4" key="1">
    <citation type="journal article" date="2016" name="Nat. Commun.">
        <title>Thousands of microbial genomes shed light on interconnected biogeochemical processes in an aquifer system.</title>
        <authorList>
            <person name="Anantharaman K."/>
            <person name="Brown C.T."/>
            <person name="Hug L.A."/>
            <person name="Sharon I."/>
            <person name="Castelle C.J."/>
            <person name="Probst A.J."/>
            <person name="Thomas B.C."/>
            <person name="Singh A."/>
            <person name="Wilkins M.J."/>
            <person name="Karaoz U."/>
            <person name="Brodie E.L."/>
            <person name="Williams K.H."/>
            <person name="Hubbard S.S."/>
            <person name="Banfield J.F."/>
        </authorList>
    </citation>
    <scope>NUCLEOTIDE SEQUENCE [LARGE SCALE GENOMIC DNA]</scope>
    <source>
        <strain evidence="4">RIFCSPLOWO2_12_FULL_64_10</strain>
    </source>
</reference>
<organism evidence="3 4">
    <name type="scientific">Handelsmanbacteria sp. (strain RIFCSPLOWO2_12_FULL_64_10)</name>
    <dbReference type="NCBI Taxonomy" id="1817868"/>
    <lineage>
        <taxon>Bacteria</taxon>
        <taxon>Candidatus Handelsmaniibacteriota</taxon>
    </lineage>
</organism>
<dbReference type="AlphaFoldDB" id="A0A1F6D3M7"/>
<protein>
    <recommendedName>
        <fullName evidence="2">Flagellar assembly protein T N-terminal domain-containing protein</fullName>
    </recommendedName>
</protein>
<feature type="domain" description="Flagellar assembly protein T N-terminal" evidence="2">
    <location>
        <begin position="36"/>
        <end position="121"/>
    </location>
</feature>
<sequence>MSTRSFAGLLLVLLFHPVSPLHAQAPPGPRAQGVETVQADGMAPVVAENVVNARDNAIQDALRKAVEQVAGTMIFSDTKVQNSQVLEDNIWSKSSGFVERYALVKEGRSGDGTYTVSISAAVKKGALEENIAALHLLIEQMHSPRIAVLLRERNMTDSWADVSVDLNVAETVLRNRFLEKSDRFKFIDRSTAKARLDRSRALAALGGDNGAAQAIGQLYDADIMIVGEAYANTSVVETFGTRMESAQATATARMIWCDTGDIIGSDIGKGAFAPVVERVAGGRNALEKASVQLGSKLIPKIIEDWRKKAIGGDRQIAVTIRNATLGDLRHFVAALQGVTGFKSATRREFTVGVAIYEITCKNDGNAVAEELDGKAVGAKKIGVVSVTPGSIEIRLE</sequence>